<dbReference type="InterPro" id="IPR032466">
    <property type="entry name" value="Metal_Hydrolase"/>
</dbReference>
<evidence type="ECO:0000256" key="2">
    <source>
        <dbReference type="ARBA" id="ARBA00005871"/>
    </source>
</evidence>
<dbReference type="EC" id="4.1.1.45" evidence="4"/>
<reference evidence="12 13" key="1">
    <citation type="submission" date="2020-08" db="EMBL/GenBank/DDBJ databases">
        <authorList>
            <person name="Mo P."/>
        </authorList>
    </citation>
    <scope>NUCLEOTIDE SEQUENCE [LARGE SCALE GENOMIC DNA]</scope>
    <source>
        <strain evidence="12 13">CGMCC 4.1532</strain>
    </source>
</reference>
<evidence type="ECO:0000256" key="8">
    <source>
        <dbReference type="ARBA" id="ARBA00022833"/>
    </source>
</evidence>
<dbReference type="Pfam" id="PF04909">
    <property type="entry name" value="Amidohydro_2"/>
    <property type="match status" value="1"/>
</dbReference>
<evidence type="ECO:0000256" key="3">
    <source>
        <dbReference type="ARBA" id="ARBA00011245"/>
    </source>
</evidence>
<comment type="pathway">
    <text evidence="1">Secondary metabolite metabolism; quinolate metabolism.</text>
</comment>
<keyword evidence="13" id="KW-1185">Reference proteome</keyword>
<dbReference type="GO" id="GO:0046872">
    <property type="term" value="F:metal ion binding"/>
    <property type="evidence" value="ECO:0007669"/>
    <property type="project" value="UniProtKB-KW"/>
</dbReference>
<evidence type="ECO:0000256" key="9">
    <source>
        <dbReference type="ARBA" id="ARBA00023239"/>
    </source>
</evidence>
<dbReference type="InterPro" id="IPR032465">
    <property type="entry name" value="ACMSD"/>
</dbReference>
<evidence type="ECO:0000313" key="13">
    <source>
        <dbReference type="Proteomes" id="UP000515728"/>
    </source>
</evidence>
<dbReference type="Proteomes" id="UP000515728">
    <property type="component" value="Chromosome"/>
</dbReference>
<keyword evidence="7" id="KW-0210">Decarboxylase</keyword>
<evidence type="ECO:0000256" key="1">
    <source>
        <dbReference type="ARBA" id="ARBA00005079"/>
    </source>
</evidence>
<comment type="similarity">
    <text evidence="2">Belongs to the metallo-dependent hydrolases superfamily. ACMSD family.</text>
</comment>
<accession>A0A7G7MBV1</accession>
<evidence type="ECO:0000313" key="12">
    <source>
        <dbReference type="EMBL" id="QNG50262.1"/>
    </source>
</evidence>
<feature type="domain" description="Amidohydrolase-related" evidence="11">
    <location>
        <begin position="12"/>
        <end position="324"/>
    </location>
</feature>
<evidence type="ECO:0000256" key="6">
    <source>
        <dbReference type="ARBA" id="ARBA00022723"/>
    </source>
</evidence>
<organism evidence="12 13">
    <name type="scientific">Pseudonocardia petroleophila</name>
    <dbReference type="NCBI Taxonomy" id="37331"/>
    <lineage>
        <taxon>Bacteria</taxon>
        <taxon>Bacillati</taxon>
        <taxon>Actinomycetota</taxon>
        <taxon>Actinomycetes</taxon>
        <taxon>Pseudonocardiales</taxon>
        <taxon>Pseudonocardiaceae</taxon>
        <taxon>Pseudonocardia</taxon>
    </lineage>
</organism>
<evidence type="ECO:0000256" key="10">
    <source>
        <dbReference type="ARBA" id="ARBA00031120"/>
    </source>
</evidence>
<comment type="subunit">
    <text evidence="3">Monomer.</text>
</comment>
<dbReference type="Gene3D" id="3.20.20.140">
    <property type="entry name" value="Metal-dependent hydrolases"/>
    <property type="match status" value="1"/>
</dbReference>
<evidence type="ECO:0000256" key="4">
    <source>
        <dbReference type="ARBA" id="ARBA00012365"/>
    </source>
</evidence>
<dbReference type="GO" id="GO:0001760">
    <property type="term" value="F:aminocarboxymuconate-semialdehyde decarboxylase activity"/>
    <property type="evidence" value="ECO:0007669"/>
    <property type="project" value="UniProtKB-EC"/>
</dbReference>
<dbReference type="RefSeq" id="WP_185717024.1">
    <property type="nucleotide sequence ID" value="NZ_BAAAWI010000001.1"/>
</dbReference>
<keyword evidence="9" id="KW-0456">Lyase</keyword>
<sequence length="350" mass="36871">MRSVPALPAGTIDVHTHAIAPTLPDLSGHPGRWPSTELTGETTARILLAGHPYRDIDDRCWSAQRRLTDMDAEGVAAQLVSPIPVTLCHGEPVDGAVVLAAAQNEFFAELVGRGGGRLFGLGAVPLQDPARATTELVRCVRELGFLGVEIGTRVGDAELADPCFDEFFDTAAELGAFVLVHPVDQTLDPRLAGLGIGFGMGMPGETAVAAAALLTGRERRPGMRLCLAHAGGALPAVLPRLDRGELLAGRAGERPPTVRARDMWCDSLTYDADSLRLAVTRFGPGHVVLGTDYPFAAREAPAGAVLDGLDDDLRRSIGRDNALDMIVALHPESPVHDKGGPSWARSSASA</sequence>
<evidence type="ECO:0000256" key="5">
    <source>
        <dbReference type="ARBA" id="ARBA00021214"/>
    </source>
</evidence>
<keyword evidence="6" id="KW-0479">Metal-binding</keyword>
<dbReference type="GO" id="GO:0016787">
    <property type="term" value="F:hydrolase activity"/>
    <property type="evidence" value="ECO:0007669"/>
    <property type="project" value="InterPro"/>
</dbReference>
<name>A0A7G7MBV1_9PSEU</name>
<dbReference type="GO" id="GO:0005829">
    <property type="term" value="C:cytosol"/>
    <property type="evidence" value="ECO:0007669"/>
    <property type="project" value="TreeGrafter"/>
</dbReference>
<protein>
    <recommendedName>
        <fullName evidence="5">2-amino-3-carboxymuconate-6-semialdehyde decarboxylase</fullName>
        <ecNumber evidence="4">4.1.1.45</ecNumber>
    </recommendedName>
    <alternativeName>
        <fullName evidence="10">Picolinate carboxylase</fullName>
    </alternativeName>
</protein>
<dbReference type="EMBL" id="CP060131">
    <property type="protein sequence ID" value="QNG50262.1"/>
    <property type="molecule type" value="Genomic_DNA"/>
</dbReference>
<dbReference type="PANTHER" id="PTHR21240:SF27">
    <property type="entry name" value="2-AMINO-3-CARBOXYMUCONATE-6-SEMIALDEHYDE DECARBOXYLASE"/>
    <property type="match status" value="1"/>
</dbReference>
<proteinExistence type="inferred from homology"/>
<dbReference type="SUPFAM" id="SSF51556">
    <property type="entry name" value="Metallo-dependent hydrolases"/>
    <property type="match status" value="1"/>
</dbReference>
<dbReference type="KEGG" id="ppel:H6H00_18630"/>
<gene>
    <name evidence="12" type="ORF">H6H00_18630</name>
</gene>
<keyword evidence="8" id="KW-0862">Zinc</keyword>
<dbReference type="GO" id="GO:0019748">
    <property type="term" value="P:secondary metabolic process"/>
    <property type="evidence" value="ECO:0007669"/>
    <property type="project" value="TreeGrafter"/>
</dbReference>
<dbReference type="InterPro" id="IPR006680">
    <property type="entry name" value="Amidohydro-rel"/>
</dbReference>
<evidence type="ECO:0000259" key="11">
    <source>
        <dbReference type="Pfam" id="PF04909"/>
    </source>
</evidence>
<dbReference type="PANTHER" id="PTHR21240">
    <property type="entry name" value="2-AMINO-3-CARBOXYLMUCONATE-6-SEMIALDEHYDE DECARBOXYLASE"/>
    <property type="match status" value="1"/>
</dbReference>
<evidence type="ECO:0000256" key="7">
    <source>
        <dbReference type="ARBA" id="ARBA00022793"/>
    </source>
</evidence>
<dbReference type="AlphaFoldDB" id="A0A7G7MBV1"/>